<evidence type="ECO:0000259" key="3">
    <source>
        <dbReference type="Pfam" id="PF00534"/>
    </source>
</evidence>
<dbReference type="PANTHER" id="PTHR12526">
    <property type="entry name" value="GLYCOSYLTRANSFERASE"/>
    <property type="match status" value="1"/>
</dbReference>
<dbReference type="PANTHER" id="PTHR12526:SF510">
    <property type="entry name" value="D-INOSITOL 3-PHOSPHATE GLYCOSYLTRANSFERASE"/>
    <property type="match status" value="1"/>
</dbReference>
<keyword evidence="1" id="KW-0328">Glycosyltransferase</keyword>
<keyword evidence="5" id="KW-1185">Reference proteome</keyword>
<dbReference type="CDD" id="cd03801">
    <property type="entry name" value="GT4_PimA-like"/>
    <property type="match status" value="1"/>
</dbReference>
<dbReference type="Proteomes" id="UP000295668">
    <property type="component" value="Unassembled WGS sequence"/>
</dbReference>
<sequence>MSVHTIFVEPANYTEDLINNVYKKQNIKYSFLHSTSVATNNTIIIDSAEYIFDRNNLFSNVSFLWRCINENNLIIINGYNHLAFIFLWIFSLFVPCYVGIESDTPYYPTKSFKRLLKTIYLKFIFSNKKILGLPGGTGLHTQLFLHYGMNKDRIFLLPMMVDNARFKRAIKDENLLHQPLNFIFVGRLVEEKNPVLLVKAFINVLNKGLNAVLTIIGAGECYGELVQLSAKFSNIRILGKKFGNDLLAEYQGANVLVLPSNFEPWGLVVNEAMASGLPVLCSSVVGAAHDLVEQPDSGWVFKANDEADLTEKLIQIINNPLAIIDKAKRGQDFILNYWNYNLYTERLNKILTYAQRS</sequence>
<comment type="caution">
    <text evidence="4">The sequence shown here is derived from an EMBL/GenBank/DDBJ whole genome shotgun (WGS) entry which is preliminary data.</text>
</comment>
<keyword evidence="2 4" id="KW-0808">Transferase</keyword>
<organism evidence="4 5">
    <name type="scientific">Pedobacter changchengzhani</name>
    <dbReference type="NCBI Taxonomy" id="2529274"/>
    <lineage>
        <taxon>Bacteria</taxon>
        <taxon>Pseudomonadati</taxon>
        <taxon>Bacteroidota</taxon>
        <taxon>Sphingobacteriia</taxon>
        <taxon>Sphingobacteriales</taxon>
        <taxon>Sphingobacteriaceae</taxon>
        <taxon>Pedobacter</taxon>
    </lineage>
</organism>
<accession>A0A4R5MQ02</accession>
<dbReference type="AlphaFoldDB" id="A0A4R5MQ02"/>
<evidence type="ECO:0000256" key="1">
    <source>
        <dbReference type="ARBA" id="ARBA00022676"/>
    </source>
</evidence>
<evidence type="ECO:0000313" key="4">
    <source>
        <dbReference type="EMBL" id="TDG37716.1"/>
    </source>
</evidence>
<protein>
    <submittedName>
        <fullName evidence="4">Glycosyltransferase</fullName>
    </submittedName>
</protein>
<name>A0A4R5MQ02_9SPHI</name>
<proteinExistence type="predicted"/>
<gene>
    <name evidence="4" type="ORF">EZJ43_01070</name>
</gene>
<dbReference type="EMBL" id="SJCY01000001">
    <property type="protein sequence ID" value="TDG37716.1"/>
    <property type="molecule type" value="Genomic_DNA"/>
</dbReference>
<dbReference type="RefSeq" id="WP_133260804.1">
    <property type="nucleotide sequence ID" value="NZ_SJCY01000001.1"/>
</dbReference>
<dbReference type="Gene3D" id="3.40.50.2000">
    <property type="entry name" value="Glycogen Phosphorylase B"/>
    <property type="match status" value="2"/>
</dbReference>
<dbReference type="OrthoDB" id="9790710at2"/>
<dbReference type="Pfam" id="PF00534">
    <property type="entry name" value="Glycos_transf_1"/>
    <property type="match status" value="1"/>
</dbReference>
<dbReference type="SUPFAM" id="SSF53756">
    <property type="entry name" value="UDP-Glycosyltransferase/glycogen phosphorylase"/>
    <property type="match status" value="1"/>
</dbReference>
<feature type="domain" description="Glycosyl transferase family 1" evidence="3">
    <location>
        <begin position="171"/>
        <end position="320"/>
    </location>
</feature>
<evidence type="ECO:0000313" key="5">
    <source>
        <dbReference type="Proteomes" id="UP000295668"/>
    </source>
</evidence>
<dbReference type="InterPro" id="IPR001296">
    <property type="entry name" value="Glyco_trans_1"/>
</dbReference>
<dbReference type="GO" id="GO:0016757">
    <property type="term" value="F:glycosyltransferase activity"/>
    <property type="evidence" value="ECO:0007669"/>
    <property type="project" value="UniProtKB-KW"/>
</dbReference>
<evidence type="ECO:0000256" key="2">
    <source>
        <dbReference type="ARBA" id="ARBA00022679"/>
    </source>
</evidence>
<reference evidence="4 5" key="1">
    <citation type="submission" date="2019-02" db="EMBL/GenBank/DDBJ databases">
        <title>Pedobacter sp. nov., a novel speices isolated from soil of pinguins habitat in Antarcitica.</title>
        <authorList>
            <person name="He R.-H."/>
        </authorList>
    </citation>
    <scope>NUCLEOTIDE SEQUENCE [LARGE SCALE GENOMIC DNA]</scope>
    <source>
        <strain evidence="4 5">E01020</strain>
    </source>
</reference>